<dbReference type="InterPro" id="IPR059231">
    <property type="entry name" value="Leader_pinensin"/>
</dbReference>
<evidence type="ECO:0000313" key="1">
    <source>
        <dbReference type="EMBL" id="ELR73149.1"/>
    </source>
</evidence>
<keyword evidence="2" id="KW-1185">Reference proteome</keyword>
<dbReference type="STRING" id="1237149.C900_05198"/>
<proteinExistence type="predicted"/>
<dbReference type="EMBL" id="AMZN01000008">
    <property type="protein sequence ID" value="ELR73149.1"/>
    <property type="molecule type" value="Genomic_DNA"/>
</dbReference>
<protein>
    <submittedName>
        <fullName evidence="1">Uncharacterized protein</fullName>
    </submittedName>
</protein>
<dbReference type="RefSeq" id="WP_009578168.1">
    <property type="nucleotide sequence ID" value="NZ_AMZN01000008.1"/>
</dbReference>
<sequence length="62" mass="7078">MKKEKMKLRELHVQSFITKMDYRNVNTIHGGGDPVPTIATIPVRDCKPVPTTDIVYTGNRYC</sequence>
<dbReference type="NCBIfam" id="NF038180">
    <property type="entry name" value="leader_pinensin"/>
    <property type="match status" value="1"/>
</dbReference>
<gene>
    <name evidence="1" type="ORF">C900_05198</name>
</gene>
<dbReference type="AlphaFoldDB" id="L8JZP8"/>
<accession>L8JZP8</accession>
<evidence type="ECO:0000313" key="2">
    <source>
        <dbReference type="Proteomes" id="UP000011135"/>
    </source>
</evidence>
<reference evidence="1 2" key="1">
    <citation type="submission" date="2012-12" db="EMBL/GenBank/DDBJ databases">
        <title>Genome assembly of Fulvivirga imtechensis AK7.</title>
        <authorList>
            <person name="Nupur N."/>
            <person name="Khatri I."/>
            <person name="Kumar R."/>
            <person name="Subramanian S."/>
            <person name="Pinnaka A."/>
        </authorList>
    </citation>
    <scope>NUCLEOTIDE SEQUENCE [LARGE SCALE GENOMIC DNA]</scope>
    <source>
        <strain evidence="1 2">AK7</strain>
    </source>
</reference>
<dbReference type="Proteomes" id="UP000011135">
    <property type="component" value="Unassembled WGS sequence"/>
</dbReference>
<organism evidence="1 2">
    <name type="scientific">Fulvivirga imtechensis AK7</name>
    <dbReference type="NCBI Taxonomy" id="1237149"/>
    <lineage>
        <taxon>Bacteria</taxon>
        <taxon>Pseudomonadati</taxon>
        <taxon>Bacteroidota</taxon>
        <taxon>Cytophagia</taxon>
        <taxon>Cytophagales</taxon>
        <taxon>Fulvivirgaceae</taxon>
        <taxon>Fulvivirga</taxon>
    </lineage>
</organism>
<name>L8JZP8_9BACT</name>
<comment type="caution">
    <text evidence="1">The sequence shown here is derived from an EMBL/GenBank/DDBJ whole genome shotgun (WGS) entry which is preliminary data.</text>
</comment>